<evidence type="ECO:0000256" key="2">
    <source>
        <dbReference type="ARBA" id="ARBA00022475"/>
    </source>
</evidence>
<dbReference type="GO" id="GO:0005886">
    <property type="term" value="C:plasma membrane"/>
    <property type="evidence" value="ECO:0007669"/>
    <property type="project" value="UniProtKB-SubCell"/>
</dbReference>
<dbReference type="PROSITE" id="PS01311">
    <property type="entry name" value="LGT"/>
    <property type="match status" value="1"/>
</dbReference>
<evidence type="ECO:0000313" key="9">
    <source>
        <dbReference type="EMBL" id="QNE22288.1"/>
    </source>
</evidence>
<dbReference type="HAMAP" id="MF_01147">
    <property type="entry name" value="Lgt"/>
    <property type="match status" value="1"/>
</dbReference>
<feature type="transmembrane region" description="Helical" evidence="7">
    <location>
        <begin position="30"/>
        <end position="48"/>
    </location>
</feature>
<keyword evidence="2 7" id="KW-1003">Cell membrane</keyword>
<name>A0A7G6X7S3_9ACTN</name>
<dbReference type="GO" id="GO:0008961">
    <property type="term" value="F:phosphatidylglycerol-prolipoprotein diacylglyceryl transferase activity"/>
    <property type="evidence" value="ECO:0007669"/>
    <property type="project" value="UniProtKB-UniRule"/>
</dbReference>
<dbReference type="EC" id="2.5.1.145" evidence="7"/>
<evidence type="ECO:0000256" key="7">
    <source>
        <dbReference type="HAMAP-Rule" id="MF_01147"/>
    </source>
</evidence>
<dbReference type="InterPro" id="IPR001640">
    <property type="entry name" value="Lgt"/>
</dbReference>
<dbReference type="EMBL" id="CP043661">
    <property type="protein sequence ID" value="QNE22288.1"/>
    <property type="molecule type" value="Genomic_DNA"/>
</dbReference>
<organism evidence="9 10">
    <name type="scientific">Kribbella qitaiheensis</name>
    <dbReference type="NCBI Taxonomy" id="1544730"/>
    <lineage>
        <taxon>Bacteria</taxon>
        <taxon>Bacillati</taxon>
        <taxon>Actinomycetota</taxon>
        <taxon>Actinomycetes</taxon>
        <taxon>Propionibacteriales</taxon>
        <taxon>Kribbellaceae</taxon>
        <taxon>Kribbella</taxon>
    </lineage>
</organism>
<evidence type="ECO:0000256" key="6">
    <source>
        <dbReference type="ARBA" id="ARBA00023136"/>
    </source>
</evidence>
<dbReference type="Proteomes" id="UP000515563">
    <property type="component" value="Chromosome"/>
</dbReference>
<keyword evidence="3 7" id="KW-0808">Transferase</keyword>
<dbReference type="GO" id="GO:0042158">
    <property type="term" value="P:lipoprotein biosynthetic process"/>
    <property type="evidence" value="ECO:0007669"/>
    <property type="project" value="UniProtKB-UniRule"/>
</dbReference>
<keyword evidence="4 7" id="KW-0812">Transmembrane</keyword>
<feature type="transmembrane region" description="Helical" evidence="7">
    <location>
        <begin position="60"/>
        <end position="82"/>
    </location>
</feature>
<protein>
    <recommendedName>
        <fullName evidence="7">Phosphatidylglycerol--prolipoprotein diacylglyceryl transferase</fullName>
        <ecNumber evidence="7">2.5.1.145</ecNumber>
    </recommendedName>
</protein>
<feature type="transmembrane region" description="Helical" evidence="7">
    <location>
        <begin position="245"/>
        <end position="267"/>
    </location>
</feature>
<dbReference type="PANTHER" id="PTHR30589:SF0">
    <property type="entry name" value="PHOSPHATIDYLGLYCEROL--PROLIPOPROTEIN DIACYLGLYCERYL TRANSFERASE"/>
    <property type="match status" value="1"/>
</dbReference>
<comment type="subcellular location">
    <subcellularLocation>
        <location evidence="7">Cell membrane</location>
        <topology evidence="7">Multi-pass membrane protein</topology>
    </subcellularLocation>
</comment>
<sequence>MSSQLPAVVVPAFIPSPSQGVWHLGPLPLRAYAICILIGIFAGYWLGRKRWVARGGTPEVLADIIMWAVPFGLVGARIYHVITDNELYFGEGKHPIDALKIWHGGLGIWGAVGFGLLGAWIACRRHKVPFLAVADVMAPGVALAQVVGRFGNYFNQELFGKPTTHFWGLKIDSGHRPEGYADFATFHPTFLYEAIWNLGVVALVILVDKRFKLGHGRAFALYVAGYTAGRAWVENLRIDTVNHFLGLRLNVWTALILFVLSVAYLVITSRTKPGQESVVTAPATPEGDEPVEAAEGEKAADGGEDEAADNDVPAAASDDGDKAKVGAVPADESATSSSAASATSSSAAAEPEPPAVPAEPADESPRPPVKDNPSTPDADRD</sequence>
<dbReference type="NCBIfam" id="TIGR00544">
    <property type="entry name" value="lgt"/>
    <property type="match status" value="1"/>
</dbReference>
<comment type="function">
    <text evidence="7">Catalyzes the transfer of the diacylglyceryl group from phosphatidylglycerol to the sulfhydryl group of the N-terminal cysteine of a prolipoprotein, the first step in the formation of mature lipoproteins.</text>
</comment>
<feature type="transmembrane region" description="Helical" evidence="7">
    <location>
        <begin position="190"/>
        <end position="207"/>
    </location>
</feature>
<comment type="pathway">
    <text evidence="7">Protein modification; lipoprotein biosynthesis (diacylglyceryl transfer).</text>
</comment>
<feature type="compositionally biased region" description="Low complexity" evidence="8">
    <location>
        <begin position="329"/>
        <end position="350"/>
    </location>
</feature>
<accession>A0A7G6X7S3</accession>
<feature type="transmembrane region" description="Helical" evidence="7">
    <location>
        <begin position="130"/>
        <end position="148"/>
    </location>
</feature>
<dbReference type="AlphaFoldDB" id="A0A7G6X7S3"/>
<evidence type="ECO:0000256" key="4">
    <source>
        <dbReference type="ARBA" id="ARBA00022692"/>
    </source>
</evidence>
<dbReference type="RefSeq" id="WP_185444702.1">
    <property type="nucleotide sequence ID" value="NZ_CP043661.1"/>
</dbReference>
<gene>
    <name evidence="7" type="primary">lgt</name>
    <name evidence="9" type="ORF">F1D05_35795</name>
</gene>
<evidence type="ECO:0000256" key="3">
    <source>
        <dbReference type="ARBA" id="ARBA00022679"/>
    </source>
</evidence>
<comment type="similarity">
    <text evidence="1 7">Belongs to the Lgt family.</text>
</comment>
<dbReference type="KEGG" id="kqi:F1D05_35795"/>
<dbReference type="PANTHER" id="PTHR30589">
    <property type="entry name" value="PROLIPOPROTEIN DIACYLGLYCERYL TRANSFERASE"/>
    <property type="match status" value="1"/>
</dbReference>
<keyword evidence="9" id="KW-0449">Lipoprotein</keyword>
<evidence type="ECO:0000256" key="5">
    <source>
        <dbReference type="ARBA" id="ARBA00022989"/>
    </source>
</evidence>
<feature type="transmembrane region" description="Helical" evidence="7">
    <location>
        <begin position="102"/>
        <end position="123"/>
    </location>
</feature>
<keyword evidence="9" id="KW-0328">Glycosyltransferase</keyword>
<evidence type="ECO:0000256" key="1">
    <source>
        <dbReference type="ARBA" id="ARBA00007150"/>
    </source>
</evidence>
<reference evidence="9 10" key="2">
    <citation type="journal article" date="2020" name="Microbiol. Resour. Announc.">
        <title>Antarctic desert soil bacteria exhibit high novel natural product potential, evaluated through long-read genome sequencing and comparative genomics.</title>
        <authorList>
            <person name="Benaud N."/>
            <person name="Edwards R.J."/>
            <person name="Amos T.G."/>
            <person name="D'Agostino P.M."/>
            <person name="Gutierrez-Chavez C."/>
            <person name="Montgomery K."/>
            <person name="Nicetic I."/>
            <person name="Ferrari B.C."/>
        </authorList>
    </citation>
    <scope>NUCLEOTIDE SEQUENCE [LARGE SCALE GENOMIC DNA]</scope>
    <source>
        <strain evidence="9 10">SPB151</strain>
    </source>
</reference>
<evidence type="ECO:0000256" key="8">
    <source>
        <dbReference type="SAM" id="MobiDB-lite"/>
    </source>
</evidence>
<evidence type="ECO:0000313" key="10">
    <source>
        <dbReference type="Proteomes" id="UP000515563"/>
    </source>
</evidence>
<dbReference type="UniPathway" id="UPA00664"/>
<keyword evidence="5 7" id="KW-1133">Transmembrane helix</keyword>
<keyword evidence="10" id="KW-1185">Reference proteome</keyword>
<keyword evidence="6 7" id="KW-0472">Membrane</keyword>
<dbReference type="Pfam" id="PF01790">
    <property type="entry name" value="LGT"/>
    <property type="match status" value="1"/>
</dbReference>
<feature type="region of interest" description="Disordered" evidence="8">
    <location>
        <begin position="275"/>
        <end position="381"/>
    </location>
</feature>
<proteinExistence type="inferred from homology"/>
<reference evidence="10" key="1">
    <citation type="submission" date="2019-09" db="EMBL/GenBank/DDBJ databases">
        <title>Antimicrobial potential of Antarctic Bacteria.</title>
        <authorList>
            <person name="Benaud N."/>
            <person name="Edwards R.J."/>
            <person name="Ferrari B.C."/>
        </authorList>
    </citation>
    <scope>NUCLEOTIDE SEQUENCE [LARGE SCALE GENOMIC DNA]</scope>
    <source>
        <strain evidence="10">SPB151</strain>
    </source>
</reference>
<feature type="binding site" evidence="7">
    <location>
        <position position="149"/>
    </location>
    <ligand>
        <name>a 1,2-diacyl-sn-glycero-3-phospho-(1'-sn-glycerol)</name>
        <dbReference type="ChEBI" id="CHEBI:64716"/>
    </ligand>
</feature>
<comment type="catalytic activity">
    <reaction evidence="7">
        <text>L-cysteinyl-[prolipoprotein] + a 1,2-diacyl-sn-glycero-3-phospho-(1'-sn-glycerol) = an S-1,2-diacyl-sn-glyceryl-L-cysteinyl-[prolipoprotein] + sn-glycerol 1-phosphate + H(+)</text>
        <dbReference type="Rhea" id="RHEA:56712"/>
        <dbReference type="Rhea" id="RHEA-COMP:14679"/>
        <dbReference type="Rhea" id="RHEA-COMP:14680"/>
        <dbReference type="ChEBI" id="CHEBI:15378"/>
        <dbReference type="ChEBI" id="CHEBI:29950"/>
        <dbReference type="ChEBI" id="CHEBI:57685"/>
        <dbReference type="ChEBI" id="CHEBI:64716"/>
        <dbReference type="ChEBI" id="CHEBI:140658"/>
        <dbReference type="EC" id="2.5.1.145"/>
    </reaction>
</comment>